<dbReference type="Proteomes" id="UP000250235">
    <property type="component" value="Unassembled WGS sequence"/>
</dbReference>
<protein>
    <submittedName>
        <fullName evidence="1">Uncharacterized protein</fullName>
    </submittedName>
</protein>
<gene>
    <name evidence="1" type="ORF">F511_13021</name>
</gene>
<reference evidence="1 2" key="1">
    <citation type="journal article" date="2015" name="Proc. Natl. Acad. Sci. U.S.A.">
        <title>The resurrection genome of Boea hygrometrica: A blueprint for survival of dehydration.</title>
        <authorList>
            <person name="Xiao L."/>
            <person name="Yang G."/>
            <person name="Zhang L."/>
            <person name="Yang X."/>
            <person name="Zhao S."/>
            <person name="Ji Z."/>
            <person name="Zhou Q."/>
            <person name="Hu M."/>
            <person name="Wang Y."/>
            <person name="Chen M."/>
            <person name="Xu Y."/>
            <person name="Jin H."/>
            <person name="Xiao X."/>
            <person name="Hu G."/>
            <person name="Bao F."/>
            <person name="Hu Y."/>
            <person name="Wan P."/>
            <person name="Li L."/>
            <person name="Deng X."/>
            <person name="Kuang T."/>
            <person name="Xiang C."/>
            <person name="Zhu J.K."/>
            <person name="Oliver M.J."/>
            <person name="He Y."/>
        </authorList>
    </citation>
    <scope>NUCLEOTIDE SEQUENCE [LARGE SCALE GENOMIC DNA]</scope>
    <source>
        <strain evidence="2">cv. XS01</strain>
    </source>
</reference>
<evidence type="ECO:0000313" key="1">
    <source>
        <dbReference type="EMBL" id="KZV22951.1"/>
    </source>
</evidence>
<dbReference type="AlphaFoldDB" id="A0A2Z7AMB5"/>
<sequence length="104" mass="11914">MQSSDFTTQNSDFTTRIQTSLREFRLHDANSDFVRKSNKLSRYSPAETVSDFIVEKPARLYQISCPAPIEPQIFLFCSVSSSVYTDISVVIWVYGIFRALSYVV</sequence>
<name>A0A2Z7AMB5_9LAMI</name>
<organism evidence="1 2">
    <name type="scientific">Dorcoceras hygrometricum</name>
    <dbReference type="NCBI Taxonomy" id="472368"/>
    <lineage>
        <taxon>Eukaryota</taxon>
        <taxon>Viridiplantae</taxon>
        <taxon>Streptophyta</taxon>
        <taxon>Embryophyta</taxon>
        <taxon>Tracheophyta</taxon>
        <taxon>Spermatophyta</taxon>
        <taxon>Magnoliopsida</taxon>
        <taxon>eudicotyledons</taxon>
        <taxon>Gunneridae</taxon>
        <taxon>Pentapetalae</taxon>
        <taxon>asterids</taxon>
        <taxon>lamiids</taxon>
        <taxon>Lamiales</taxon>
        <taxon>Gesneriaceae</taxon>
        <taxon>Didymocarpoideae</taxon>
        <taxon>Trichosporeae</taxon>
        <taxon>Loxocarpinae</taxon>
        <taxon>Dorcoceras</taxon>
    </lineage>
</organism>
<keyword evidence="2" id="KW-1185">Reference proteome</keyword>
<proteinExistence type="predicted"/>
<accession>A0A2Z7AMB5</accession>
<evidence type="ECO:0000313" key="2">
    <source>
        <dbReference type="Proteomes" id="UP000250235"/>
    </source>
</evidence>
<dbReference type="EMBL" id="KV013993">
    <property type="protein sequence ID" value="KZV22951.1"/>
    <property type="molecule type" value="Genomic_DNA"/>
</dbReference>